<proteinExistence type="predicted"/>
<gene>
    <name evidence="1" type="ORF">FYJ78_11935</name>
</gene>
<dbReference type="AlphaFoldDB" id="A0A6I2V0J3"/>
<name>A0A6I2V0J3_9FIRM</name>
<dbReference type="PRINTS" id="PR00413">
    <property type="entry name" value="HADHALOGNASE"/>
</dbReference>
<organism evidence="1 2">
    <name type="scientific">Selenomonas montiformis</name>
    <dbReference type="NCBI Taxonomy" id="2652285"/>
    <lineage>
        <taxon>Bacteria</taxon>
        <taxon>Bacillati</taxon>
        <taxon>Bacillota</taxon>
        <taxon>Negativicutes</taxon>
        <taxon>Selenomonadales</taxon>
        <taxon>Selenomonadaceae</taxon>
        <taxon>Selenomonas</taxon>
    </lineage>
</organism>
<dbReference type="Gene3D" id="3.40.50.1000">
    <property type="entry name" value="HAD superfamily/HAD-like"/>
    <property type="match status" value="1"/>
</dbReference>
<dbReference type="Pfam" id="PF13419">
    <property type="entry name" value="HAD_2"/>
    <property type="match status" value="1"/>
</dbReference>
<dbReference type="PANTHER" id="PTHR18901">
    <property type="entry name" value="2-DEOXYGLUCOSE-6-PHOSPHATE PHOSPHATASE 2"/>
    <property type="match status" value="1"/>
</dbReference>
<protein>
    <submittedName>
        <fullName evidence="1">HAD family phosphatase</fullName>
    </submittedName>
</protein>
<dbReference type="Proteomes" id="UP000430222">
    <property type="component" value="Unassembled WGS sequence"/>
</dbReference>
<dbReference type="CDD" id="cd16423">
    <property type="entry name" value="HAD_BPGM-like"/>
    <property type="match status" value="1"/>
</dbReference>
<dbReference type="InterPro" id="IPR036412">
    <property type="entry name" value="HAD-like_sf"/>
</dbReference>
<keyword evidence="2" id="KW-1185">Reference proteome</keyword>
<dbReference type="SFLD" id="SFLDS00003">
    <property type="entry name" value="Haloacid_Dehalogenase"/>
    <property type="match status" value="1"/>
</dbReference>
<sequence>MNRRNFVKHDIGAFLFDMDGVIIDSEPIHSRVKMDTFRHFGLSFDERDLVRYMGRTSEAIFSEVLAASGRRDLSVSDLTEYKHQHYLEVLKSGEIEPVRGAVELIRALHAAGIPLALATSSWSVVMETVLDRFGIRSCFQSVLSGGDLPKSKPDPAIYRISARRLGVEPERCVVLEDTKNGILAAKNAGMYCIAYRNPHSGQQDLSLADRIVEDLAELRLDTL</sequence>
<dbReference type="InterPro" id="IPR041492">
    <property type="entry name" value="HAD_2"/>
</dbReference>
<accession>A0A6I2V0J3</accession>
<evidence type="ECO:0000313" key="2">
    <source>
        <dbReference type="Proteomes" id="UP000430222"/>
    </source>
</evidence>
<dbReference type="InterPro" id="IPR023198">
    <property type="entry name" value="PGP-like_dom2"/>
</dbReference>
<dbReference type="NCBIfam" id="TIGR01509">
    <property type="entry name" value="HAD-SF-IA-v3"/>
    <property type="match status" value="1"/>
</dbReference>
<dbReference type="EMBL" id="VUNL01000017">
    <property type="protein sequence ID" value="MSV25860.1"/>
    <property type="molecule type" value="Genomic_DNA"/>
</dbReference>
<dbReference type="PANTHER" id="PTHR18901:SF38">
    <property type="entry name" value="PSEUDOURIDINE-5'-PHOSPHATASE"/>
    <property type="match status" value="1"/>
</dbReference>
<dbReference type="Gene3D" id="1.10.150.240">
    <property type="entry name" value="Putative phosphatase, domain 2"/>
    <property type="match status" value="1"/>
</dbReference>
<dbReference type="InterPro" id="IPR023214">
    <property type="entry name" value="HAD_sf"/>
</dbReference>
<reference evidence="1 2" key="1">
    <citation type="submission" date="2019-08" db="EMBL/GenBank/DDBJ databases">
        <title>In-depth cultivation of the pig gut microbiome towards novel bacterial diversity and tailored functional studies.</title>
        <authorList>
            <person name="Wylensek D."/>
            <person name="Hitch T.C.A."/>
            <person name="Clavel T."/>
        </authorList>
    </citation>
    <scope>NUCLEOTIDE SEQUENCE [LARGE SCALE GENOMIC DNA]</scope>
    <source>
        <strain evidence="2">WCA-380-WT-3B3</strain>
    </source>
</reference>
<dbReference type="SUPFAM" id="SSF56784">
    <property type="entry name" value="HAD-like"/>
    <property type="match status" value="1"/>
</dbReference>
<dbReference type="InterPro" id="IPR006439">
    <property type="entry name" value="HAD-SF_hydro_IA"/>
</dbReference>
<comment type="caution">
    <text evidence="1">The sequence shown here is derived from an EMBL/GenBank/DDBJ whole genome shotgun (WGS) entry which is preliminary data.</text>
</comment>
<evidence type="ECO:0000313" key="1">
    <source>
        <dbReference type="EMBL" id="MSV25860.1"/>
    </source>
</evidence>
<dbReference type="SFLD" id="SFLDG01135">
    <property type="entry name" value="C1.5.6:_HAD__Beta-PGM__Phospha"/>
    <property type="match status" value="1"/>
</dbReference>
<dbReference type="SFLD" id="SFLDG01129">
    <property type="entry name" value="C1.5:_HAD__Beta-PGM__Phosphata"/>
    <property type="match status" value="1"/>
</dbReference>